<dbReference type="STRING" id="1185876.BN8_05004"/>
<dbReference type="Proteomes" id="UP000009309">
    <property type="component" value="Unassembled WGS sequence"/>
</dbReference>
<feature type="transmembrane region" description="Helical" evidence="1">
    <location>
        <begin position="104"/>
        <end position="125"/>
    </location>
</feature>
<name>I2GP96_9BACT</name>
<feature type="transmembrane region" description="Helical" evidence="1">
    <location>
        <begin position="21"/>
        <end position="42"/>
    </location>
</feature>
<gene>
    <name evidence="3" type="ORF">BN8_05004</name>
</gene>
<feature type="transmembrane region" description="Helical" evidence="1">
    <location>
        <begin position="190"/>
        <end position="215"/>
    </location>
</feature>
<dbReference type="eggNOG" id="ENOG502Z854">
    <property type="taxonomic scope" value="Bacteria"/>
</dbReference>
<evidence type="ECO:0000313" key="4">
    <source>
        <dbReference type="Proteomes" id="UP000009309"/>
    </source>
</evidence>
<sequence>MVVNKQIAQRSNRAVELLARASYVAKAIFYGSIATFIFRYRAGLSAPEPNRNEVLKQLTENPFGKILIGLIVISLAGHTLWRLYEIWNDPYKKGKGVGGWLYRLNYLMSAITYASLGVTAFKLVVTNEKSDGNGKKIWVAKLLQIEGGDWIVMLVGGVMLIWAGMQVYKGLSGNVYNALKIDRLNRIWKVMLRVSSLAGFLTVGGILGGVGGYLVKGALAKDPDWVKNMDDLIKALWAVPGGSWLQLLAAVGLVMMSLFMLAMARYFPVKTAE</sequence>
<feature type="transmembrane region" description="Helical" evidence="1">
    <location>
        <begin position="235"/>
        <end position="261"/>
    </location>
</feature>
<protein>
    <recommendedName>
        <fullName evidence="2">DUF1206 domain-containing protein</fullName>
    </recommendedName>
</protein>
<keyword evidence="1" id="KW-0812">Transmembrane</keyword>
<keyword evidence="1" id="KW-1133">Transmembrane helix</keyword>
<dbReference type="AlphaFoldDB" id="I2GP96"/>
<feature type="domain" description="DUF1206" evidence="2">
    <location>
        <begin position="106"/>
        <end position="171"/>
    </location>
</feature>
<feature type="transmembrane region" description="Helical" evidence="1">
    <location>
        <begin position="150"/>
        <end position="169"/>
    </location>
</feature>
<keyword evidence="1" id="KW-0472">Membrane</keyword>
<evidence type="ECO:0000313" key="3">
    <source>
        <dbReference type="EMBL" id="CCH55724.1"/>
    </source>
</evidence>
<dbReference type="EMBL" id="CAIT01000009">
    <property type="protein sequence ID" value="CCH55724.1"/>
    <property type="molecule type" value="Genomic_DNA"/>
</dbReference>
<feature type="domain" description="DUF1206" evidence="2">
    <location>
        <begin position="198"/>
        <end position="266"/>
    </location>
</feature>
<dbReference type="Pfam" id="PF06724">
    <property type="entry name" value="DUF1206"/>
    <property type="match status" value="3"/>
</dbReference>
<organism evidence="3 4">
    <name type="scientific">Fibrisoma limi BUZ 3</name>
    <dbReference type="NCBI Taxonomy" id="1185876"/>
    <lineage>
        <taxon>Bacteria</taxon>
        <taxon>Pseudomonadati</taxon>
        <taxon>Bacteroidota</taxon>
        <taxon>Cytophagia</taxon>
        <taxon>Cytophagales</taxon>
        <taxon>Spirosomataceae</taxon>
        <taxon>Fibrisoma</taxon>
    </lineage>
</organism>
<dbReference type="RefSeq" id="WP_009284290.1">
    <property type="nucleotide sequence ID" value="NZ_CAIT01000009.1"/>
</dbReference>
<dbReference type="InterPro" id="IPR009597">
    <property type="entry name" value="DUF1206"/>
</dbReference>
<comment type="caution">
    <text evidence="3">The sequence shown here is derived from an EMBL/GenBank/DDBJ whole genome shotgun (WGS) entry which is preliminary data.</text>
</comment>
<evidence type="ECO:0000256" key="1">
    <source>
        <dbReference type="SAM" id="Phobius"/>
    </source>
</evidence>
<keyword evidence="4" id="KW-1185">Reference proteome</keyword>
<accession>I2GP96</accession>
<feature type="transmembrane region" description="Helical" evidence="1">
    <location>
        <begin position="62"/>
        <end position="84"/>
    </location>
</feature>
<reference evidence="3 4" key="1">
    <citation type="journal article" date="2012" name="J. Bacteriol.">
        <title>Genome Sequence of the Filamentous Bacterium Fibrisoma limi BUZ 3T.</title>
        <authorList>
            <person name="Filippini M."/>
            <person name="Qi W."/>
            <person name="Jaenicke S."/>
            <person name="Goesmann A."/>
            <person name="Smits T.H."/>
            <person name="Bagheri H.C."/>
        </authorList>
    </citation>
    <scope>NUCLEOTIDE SEQUENCE [LARGE SCALE GENOMIC DNA]</scope>
    <source>
        <strain evidence="4">BUZ 3T</strain>
    </source>
</reference>
<feature type="domain" description="DUF1206" evidence="2">
    <location>
        <begin position="22"/>
        <end position="85"/>
    </location>
</feature>
<proteinExistence type="predicted"/>
<dbReference type="OrthoDB" id="942613at2"/>
<evidence type="ECO:0000259" key="2">
    <source>
        <dbReference type="Pfam" id="PF06724"/>
    </source>
</evidence>